<name>X6NPL0_RETFI</name>
<accession>X6NPL0</accession>
<dbReference type="EMBL" id="ASPP01007340">
    <property type="protein sequence ID" value="ETO27312.1"/>
    <property type="molecule type" value="Genomic_DNA"/>
</dbReference>
<sequence>MRYQTKQVKSGLVDMTTCYQKLRRDWQQIKNELEESLRQMSIDIILHIANTIDKFYLFDWFVGVQSEIQHLKNSQPLKTKIALLQQKLAHSKNTPMLLQEYVVVVNVLVRAKHIQNKLRHFRKDCSSIRNDCSTLLTELQQGINFVVVELSNKSKLKKGISSQKTLCRSCSAAPYTFSYKSFEAITKKQKPTKNSKYFKRVALIYSNIVEQFIVAHSMQLNSIKQTFDKEALYNFSNIMTKKDKNDSSSDLSTSSAYNKSLQETLQNLKNQLGEFQTKYSVAIDLISHDLDNHEYLGMKTDKHTPATTQGQPRVYVNDLTRSSQESNDKLVAQMYLLKKQTECAENDCKLLKTALVGAHTLVGRLKSKLRLTNGCLQSVQITLKNFRSEVEKTKINTQLKQTQLVTEMTVMMQQWNQVKNHFISSQHMKTIQMKSHLYDEIQELQAGNRFFYHRRSEDNNKQEEKVVPITTITLKDISQEESSTNIFEVRQTTDYHSDAEVLESAHKKFRRPPSPDQQARMQLRAMKHFWKKVSERRSHSVSLPNHNLEPN</sequence>
<dbReference type="AlphaFoldDB" id="X6NPL0"/>
<keyword evidence="2" id="KW-1185">Reference proteome</keyword>
<evidence type="ECO:0000313" key="2">
    <source>
        <dbReference type="Proteomes" id="UP000023152"/>
    </source>
</evidence>
<dbReference type="Proteomes" id="UP000023152">
    <property type="component" value="Unassembled WGS sequence"/>
</dbReference>
<protein>
    <submittedName>
        <fullName evidence="1">Uncharacterized protein</fullName>
    </submittedName>
</protein>
<reference evidence="1 2" key="1">
    <citation type="journal article" date="2013" name="Curr. Biol.">
        <title>The Genome of the Foraminiferan Reticulomyxa filosa.</title>
        <authorList>
            <person name="Glockner G."/>
            <person name="Hulsmann N."/>
            <person name="Schleicher M."/>
            <person name="Noegel A.A."/>
            <person name="Eichinger L."/>
            <person name="Gallinger C."/>
            <person name="Pawlowski J."/>
            <person name="Sierra R."/>
            <person name="Euteneuer U."/>
            <person name="Pillet L."/>
            <person name="Moustafa A."/>
            <person name="Platzer M."/>
            <person name="Groth M."/>
            <person name="Szafranski K."/>
            <person name="Schliwa M."/>
        </authorList>
    </citation>
    <scope>NUCLEOTIDE SEQUENCE [LARGE SCALE GENOMIC DNA]</scope>
</reference>
<gene>
    <name evidence="1" type="ORF">RFI_09824</name>
</gene>
<proteinExistence type="predicted"/>
<organism evidence="1 2">
    <name type="scientific">Reticulomyxa filosa</name>
    <dbReference type="NCBI Taxonomy" id="46433"/>
    <lineage>
        <taxon>Eukaryota</taxon>
        <taxon>Sar</taxon>
        <taxon>Rhizaria</taxon>
        <taxon>Retaria</taxon>
        <taxon>Foraminifera</taxon>
        <taxon>Monothalamids</taxon>
        <taxon>Reticulomyxidae</taxon>
        <taxon>Reticulomyxa</taxon>
    </lineage>
</organism>
<comment type="caution">
    <text evidence="1">The sequence shown here is derived from an EMBL/GenBank/DDBJ whole genome shotgun (WGS) entry which is preliminary data.</text>
</comment>
<evidence type="ECO:0000313" key="1">
    <source>
        <dbReference type="EMBL" id="ETO27312.1"/>
    </source>
</evidence>